<sequence>MYSLCERMVDKRLTKTNQSKKGKSLSRKKGQNETDDLMQESNPSPTSLDDGNFCGFVSLDGEEVFDDSVFDDDDESISIIIHIDKLVIDDPVSKESDRNRIAILEKELEELKRENAALKQQLKEKDQTEHEREEAEYPESANEESDTDDENATEAEKSDEDEERDEDGVVEKVTKLEELKRRISIMKTNKQGYYSNKDAFPIKKGLIKRMKAQYLQDPAGFALKLVGELYSREFLELHKKTNTNAKVGCDSKIPIRIP</sequence>
<gene>
    <name evidence="2" type="ORF">OUZ56_032279</name>
</gene>
<organism evidence="2 3">
    <name type="scientific">Daphnia magna</name>
    <dbReference type="NCBI Taxonomy" id="35525"/>
    <lineage>
        <taxon>Eukaryota</taxon>
        <taxon>Metazoa</taxon>
        <taxon>Ecdysozoa</taxon>
        <taxon>Arthropoda</taxon>
        <taxon>Crustacea</taxon>
        <taxon>Branchiopoda</taxon>
        <taxon>Diplostraca</taxon>
        <taxon>Cladocera</taxon>
        <taxon>Anomopoda</taxon>
        <taxon>Daphniidae</taxon>
        <taxon>Daphnia</taxon>
    </lineage>
</organism>
<feature type="compositionally biased region" description="Acidic residues" evidence="1">
    <location>
        <begin position="136"/>
        <end position="166"/>
    </location>
</feature>
<proteinExistence type="predicted"/>
<feature type="compositionally biased region" description="Polar residues" evidence="1">
    <location>
        <begin position="39"/>
        <end position="49"/>
    </location>
</feature>
<dbReference type="EMBL" id="JAOYFB010000005">
    <property type="protein sequence ID" value="KAK4017332.1"/>
    <property type="molecule type" value="Genomic_DNA"/>
</dbReference>
<dbReference type="Proteomes" id="UP001234178">
    <property type="component" value="Unassembled WGS sequence"/>
</dbReference>
<name>A0ABQ9ZWQ9_9CRUS</name>
<feature type="compositionally biased region" description="Basic and acidic residues" evidence="1">
    <location>
        <begin position="119"/>
        <end position="135"/>
    </location>
</feature>
<feature type="compositionally biased region" description="Basic residues" evidence="1">
    <location>
        <begin position="18"/>
        <end position="29"/>
    </location>
</feature>
<evidence type="ECO:0000256" key="1">
    <source>
        <dbReference type="SAM" id="MobiDB-lite"/>
    </source>
</evidence>
<reference evidence="2 3" key="1">
    <citation type="journal article" date="2023" name="Nucleic Acids Res.">
        <title>The hologenome of Daphnia magna reveals possible DNA methylation and microbiome-mediated evolution of the host genome.</title>
        <authorList>
            <person name="Chaturvedi A."/>
            <person name="Li X."/>
            <person name="Dhandapani V."/>
            <person name="Marshall H."/>
            <person name="Kissane S."/>
            <person name="Cuenca-Cambronero M."/>
            <person name="Asole G."/>
            <person name="Calvet F."/>
            <person name="Ruiz-Romero M."/>
            <person name="Marangio P."/>
            <person name="Guigo R."/>
            <person name="Rago D."/>
            <person name="Mirbahai L."/>
            <person name="Eastwood N."/>
            <person name="Colbourne J.K."/>
            <person name="Zhou J."/>
            <person name="Mallon E."/>
            <person name="Orsini L."/>
        </authorList>
    </citation>
    <scope>NUCLEOTIDE SEQUENCE [LARGE SCALE GENOMIC DNA]</scope>
    <source>
        <strain evidence="2">LRV0_1</strain>
    </source>
</reference>
<keyword evidence="3" id="KW-1185">Reference proteome</keyword>
<comment type="caution">
    <text evidence="2">The sequence shown here is derived from an EMBL/GenBank/DDBJ whole genome shotgun (WGS) entry which is preliminary data.</text>
</comment>
<protein>
    <submittedName>
        <fullName evidence="2">Uncharacterized protein</fullName>
    </submittedName>
</protein>
<evidence type="ECO:0000313" key="2">
    <source>
        <dbReference type="EMBL" id="KAK4017332.1"/>
    </source>
</evidence>
<evidence type="ECO:0000313" key="3">
    <source>
        <dbReference type="Proteomes" id="UP001234178"/>
    </source>
</evidence>
<feature type="region of interest" description="Disordered" evidence="1">
    <location>
        <begin position="119"/>
        <end position="171"/>
    </location>
</feature>
<feature type="region of interest" description="Disordered" evidence="1">
    <location>
        <begin position="9"/>
        <end position="53"/>
    </location>
</feature>
<accession>A0ABQ9ZWQ9</accession>